<dbReference type="GeneID" id="87806626"/>
<dbReference type="GO" id="GO:0008270">
    <property type="term" value="F:zinc ion binding"/>
    <property type="evidence" value="ECO:0007669"/>
    <property type="project" value="InterPro"/>
</dbReference>
<dbReference type="CDD" id="cd12148">
    <property type="entry name" value="fungal_TF_MHR"/>
    <property type="match status" value="1"/>
</dbReference>
<keyword evidence="6" id="KW-1185">Reference proteome</keyword>
<dbReference type="PANTHER" id="PTHR31001:SF76">
    <property type="entry name" value="ZN(2)-C6 FUNGAL-TYPE DOMAIN-CONTAINING PROTEIN"/>
    <property type="match status" value="1"/>
</dbReference>
<gene>
    <name evidence="5" type="primary">lepB_2</name>
    <name evidence="5" type="ORF">LOC62_02G003382</name>
</gene>
<proteinExistence type="predicted"/>
<feature type="compositionally biased region" description="Low complexity" evidence="3">
    <location>
        <begin position="294"/>
        <end position="309"/>
    </location>
</feature>
<dbReference type="GO" id="GO:0005634">
    <property type="term" value="C:nucleus"/>
    <property type="evidence" value="ECO:0007669"/>
    <property type="project" value="UniProtKB-SubCell"/>
</dbReference>
<evidence type="ECO:0000259" key="4">
    <source>
        <dbReference type="SMART" id="SM00906"/>
    </source>
</evidence>
<dbReference type="GO" id="GO:0006351">
    <property type="term" value="P:DNA-templated transcription"/>
    <property type="evidence" value="ECO:0007669"/>
    <property type="project" value="InterPro"/>
</dbReference>
<evidence type="ECO:0000256" key="3">
    <source>
        <dbReference type="SAM" id="MobiDB-lite"/>
    </source>
</evidence>
<protein>
    <submittedName>
        <fullName evidence="5">Transcription factor lepB</fullName>
    </submittedName>
</protein>
<sequence>MTTMSVFPPITPFSFTRPGTSIRRTKSVQNCVGESAWTSFDQQLTTTLQPVAAAKPRKWPCSPCKDRGEAHLCEPFVREPSDRPTGYTHVSDTSILANRVTQLELVISRLLERVDDINIYSDLLNEFKDPLPVFKPPEGKDGHDDDDQDQKPSNGAGHGNGTSHVPMLSAHSTGNGNGSNDAMSRRMSTMSSVSRKKSLIPDDNDVIEVEDMTFMGNGGAPTLPMHPAAAAAVAAAAQGVPVTMPPQMIAHALSPVSRSSFSGQGIGPFPLQPNGVTAPTVYSGPLSGPGSGPYGLSTPSSGSGPLPTTYAPPPTAPPMPYNPPFNALREVPPESESKAPSVHEHDAALALEGLALGREVNFTRAASEEEETPGGALTFSSFIQHNKSKDPRAVLKSFPSVARLPPLIVGKHLLNYYFVHIDFRWRVLHRPTFESQFGALFNRLRTNTTELTRDELNTLAVYAACLAVAVHMLDEEGYQDLALDLDKANALAEVCWNVCYEALAAADWLQVHDVRSCQAIIIAGIYLSSVRKANLHWTLLGSVTKIAMAIGLGGVPKEAKIANGLIKPSPRWQSAIDREVGRRVWFALLELDSLFSMEYGFIYLIGEDMHQTDEPANVNDVDIVANKPVISQPSEVYTDMSYFIQRLRMFYPFRGLCIRARKGGRIHYSYITEAHNELQAALNNSPTFFKYTEGMDIPVDAAQFESIKRETLALNEGADLRLLRLHRYYFAAACQNPRYVLSKKTCLASARRLLEAKRRRMTPYPLIHPHYWAHHYCMFVSTVVMITYLSYALPQEIQEVKQHAESGIEQLRVLSKKGRTDLGDSADTLTSLLTLQLTKREEDSPKVAQPELHKRPHGDIENENWEGWLPADLVALLNESAFGTPGTGAGPPPPDSNVAPVFENLLDDFTLWQ</sequence>
<dbReference type="GO" id="GO:0003677">
    <property type="term" value="F:DNA binding"/>
    <property type="evidence" value="ECO:0007669"/>
    <property type="project" value="InterPro"/>
</dbReference>
<dbReference type="RefSeq" id="XP_062625900.1">
    <property type="nucleotide sequence ID" value="XM_062769917.1"/>
</dbReference>
<evidence type="ECO:0000313" key="5">
    <source>
        <dbReference type="EMBL" id="WOO79868.1"/>
    </source>
</evidence>
<accession>A0AAF0YA80</accession>
<feature type="region of interest" description="Disordered" evidence="3">
    <location>
        <begin position="840"/>
        <end position="860"/>
    </location>
</feature>
<dbReference type="EMBL" id="CP086715">
    <property type="protein sequence ID" value="WOO79868.1"/>
    <property type="molecule type" value="Genomic_DNA"/>
</dbReference>
<name>A0AAF0YA80_9TREE</name>
<dbReference type="AlphaFoldDB" id="A0AAF0YA80"/>
<dbReference type="InterPro" id="IPR050613">
    <property type="entry name" value="Sec_Metabolite_Reg"/>
</dbReference>
<evidence type="ECO:0000313" key="6">
    <source>
        <dbReference type="Proteomes" id="UP000827549"/>
    </source>
</evidence>
<reference evidence="5" key="1">
    <citation type="submission" date="2023-10" db="EMBL/GenBank/DDBJ databases">
        <authorList>
            <person name="Noh H."/>
        </authorList>
    </citation>
    <scope>NUCLEOTIDE SEQUENCE</scope>
    <source>
        <strain evidence="5">DUCC4014</strain>
    </source>
</reference>
<feature type="region of interest" description="Disordered" evidence="3">
    <location>
        <begin position="280"/>
        <end position="319"/>
    </location>
</feature>
<feature type="compositionally biased region" description="Pro residues" evidence="3">
    <location>
        <begin position="310"/>
        <end position="319"/>
    </location>
</feature>
<feature type="compositionally biased region" description="Polar residues" evidence="3">
    <location>
        <begin position="170"/>
        <end position="182"/>
    </location>
</feature>
<dbReference type="InterPro" id="IPR007219">
    <property type="entry name" value="XnlR_reg_dom"/>
</dbReference>
<evidence type="ECO:0000256" key="1">
    <source>
        <dbReference type="ARBA" id="ARBA00004123"/>
    </source>
</evidence>
<organism evidence="5 6">
    <name type="scientific">Vanrija pseudolonga</name>
    <dbReference type="NCBI Taxonomy" id="143232"/>
    <lineage>
        <taxon>Eukaryota</taxon>
        <taxon>Fungi</taxon>
        <taxon>Dikarya</taxon>
        <taxon>Basidiomycota</taxon>
        <taxon>Agaricomycotina</taxon>
        <taxon>Tremellomycetes</taxon>
        <taxon>Trichosporonales</taxon>
        <taxon>Trichosporonaceae</taxon>
        <taxon>Vanrija</taxon>
    </lineage>
</organism>
<dbReference type="SMART" id="SM00906">
    <property type="entry name" value="Fungal_trans"/>
    <property type="match status" value="1"/>
</dbReference>
<feature type="domain" description="Xylanolytic transcriptional activator regulatory" evidence="4">
    <location>
        <begin position="536"/>
        <end position="621"/>
    </location>
</feature>
<keyword evidence="2" id="KW-0539">Nucleus</keyword>
<evidence type="ECO:0000256" key="2">
    <source>
        <dbReference type="ARBA" id="ARBA00023242"/>
    </source>
</evidence>
<feature type="region of interest" description="Disordered" evidence="3">
    <location>
        <begin position="130"/>
        <end position="202"/>
    </location>
</feature>
<dbReference type="Proteomes" id="UP000827549">
    <property type="component" value="Chromosome 2"/>
</dbReference>
<dbReference type="PANTHER" id="PTHR31001">
    <property type="entry name" value="UNCHARACTERIZED TRANSCRIPTIONAL REGULATORY PROTEIN"/>
    <property type="match status" value="1"/>
</dbReference>
<comment type="subcellular location">
    <subcellularLocation>
        <location evidence="1">Nucleus</location>
    </subcellularLocation>
</comment>
<dbReference type="Pfam" id="PF04082">
    <property type="entry name" value="Fungal_trans"/>
    <property type="match status" value="1"/>
</dbReference>